<feature type="chain" id="PRO_5026696971" evidence="2">
    <location>
        <begin position="29"/>
        <end position="328"/>
    </location>
</feature>
<keyword evidence="2" id="KW-0732">Signal</keyword>
<dbReference type="Gene3D" id="3.40.190.10">
    <property type="entry name" value="Periplasmic binding protein-like II"/>
    <property type="match status" value="1"/>
</dbReference>
<dbReference type="Proteomes" id="UP000509579">
    <property type="component" value="Chromosome"/>
</dbReference>
<evidence type="ECO:0000256" key="2">
    <source>
        <dbReference type="SAM" id="SignalP"/>
    </source>
</evidence>
<dbReference type="PIRSF" id="PIRSF017082">
    <property type="entry name" value="YflP"/>
    <property type="match status" value="1"/>
</dbReference>
<feature type="signal peptide" evidence="2">
    <location>
        <begin position="1"/>
        <end position="28"/>
    </location>
</feature>
<proteinExistence type="inferred from homology"/>
<dbReference type="PANTHER" id="PTHR42928:SF5">
    <property type="entry name" value="BLR1237 PROTEIN"/>
    <property type="match status" value="1"/>
</dbReference>
<evidence type="ECO:0000313" key="3">
    <source>
        <dbReference type="EMBL" id="QKV54123.1"/>
    </source>
</evidence>
<sequence length="328" mass="34252">MQTTQILRRTAVAASLLLAATVAMPSFAADNNYPTRAITMVVGYPPGGSTDLVGRLVADGLSSRLGQPVVVENLGGAGGAIGAQKVAKSAADGYTIMVGANNEIAIARLINKAVKYTIDDFTPIGVVGSQPMVLVASQKAGVKNAAEFVEATAKNPGKFSYGSSGVGTALHLAGELIKEQGKLDMAHIPYKGVAPLTTDLVGNNIEYGVFVLSSGLPQIKAGKVIALGTTEAKRSAITPDIPALSELPQFKNVDINSWFALMAPKGLPAPIAAKLKKALVETMASPEFRKKMEETGNVVADPKLDAGKYINTEIAKYTKIVQFAKIEN</sequence>
<dbReference type="InterPro" id="IPR005064">
    <property type="entry name" value="BUG"/>
</dbReference>
<dbReference type="RefSeq" id="WP_175504923.1">
    <property type="nucleotide sequence ID" value="NZ_CAURQT010000022.1"/>
</dbReference>
<dbReference type="AlphaFoldDB" id="A0A6N1X736"/>
<name>A0A6N1X736_9BURK</name>
<dbReference type="CDD" id="cd07012">
    <property type="entry name" value="PBP2_Bug_TTT"/>
    <property type="match status" value="1"/>
</dbReference>
<accession>A0A6N1X736</accession>
<organism evidence="3 4">
    <name type="scientific">Comamonas antarctica</name>
    <dbReference type="NCBI Taxonomy" id="2743470"/>
    <lineage>
        <taxon>Bacteria</taxon>
        <taxon>Pseudomonadati</taxon>
        <taxon>Pseudomonadota</taxon>
        <taxon>Betaproteobacteria</taxon>
        <taxon>Burkholderiales</taxon>
        <taxon>Comamonadaceae</taxon>
        <taxon>Comamonas</taxon>
    </lineage>
</organism>
<evidence type="ECO:0000256" key="1">
    <source>
        <dbReference type="ARBA" id="ARBA00006987"/>
    </source>
</evidence>
<dbReference type="InterPro" id="IPR042100">
    <property type="entry name" value="Bug_dom1"/>
</dbReference>
<dbReference type="Pfam" id="PF03401">
    <property type="entry name" value="TctC"/>
    <property type="match status" value="1"/>
</dbReference>
<reference evidence="3 4" key="1">
    <citation type="submission" date="2020-06" db="EMBL/GenBank/DDBJ databases">
        <title>Acidovorax antarctica sp. nov., isolated from Corinth ice sheet soil, Antarctic Fields Peninsula.</title>
        <authorList>
            <person name="Xu Q."/>
            <person name="Peng F."/>
        </authorList>
    </citation>
    <scope>NUCLEOTIDE SEQUENCE [LARGE SCALE GENOMIC DNA]</scope>
    <source>
        <strain evidence="3 4">16-35-5</strain>
    </source>
</reference>
<comment type="similarity">
    <text evidence="1">Belongs to the UPF0065 (bug) family.</text>
</comment>
<protein>
    <submittedName>
        <fullName evidence="3">Tripartite tricarboxylate transporter substrate binding protein</fullName>
    </submittedName>
</protein>
<dbReference type="EMBL" id="CP054840">
    <property type="protein sequence ID" value="QKV54123.1"/>
    <property type="molecule type" value="Genomic_DNA"/>
</dbReference>
<dbReference type="PANTHER" id="PTHR42928">
    <property type="entry name" value="TRICARBOXYLATE-BINDING PROTEIN"/>
    <property type="match status" value="1"/>
</dbReference>
<dbReference type="SUPFAM" id="SSF53850">
    <property type="entry name" value="Periplasmic binding protein-like II"/>
    <property type="match status" value="1"/>
</dbReference>
<dbReference type="KEGG" id="aant:HUK68_15110"/>
<evidence type="ECO:0000313" key="4">
    <source>
        <dbReference type="Proteomes" id="UP000509579"/>
    </source>
</evidence>
<dbReference type="Gene3D" id="3.40.190.150">
    <property type="entry name" value="Bordetella uptake gene, domain 1"/>
    <property type="match status" value="1"/>
</dbReference>
<gene>
    <name evidence="3" type="ORF">HUK68_15110</name>
</gene>
<keyword evidence="4" id="KW-1185">Reference proteome</keyword>